<feature type="compositionally biased region" description="Polar residues" evidence="7">
    <location>
        <begin position="1017"/>
        <end position="1037"/>
    </location>
</feature>
<dbReference type="SMART" id="SM01349">
    <property type="entry name" value="TOG"/>
    <property type="match status" value="2"/>
</dbReference>
<keyword evidence="5" id="KW-0498">Mitosis</keyword>
<feature type="compositionally biased region" description="Low complexity" evidence="7">
    <location>
        <begin position="516"/>
        <end position="539"/>
    </location>
</feature>
<evidence type="ECO:0000256" key="2">
    <source>
        <dbReference type="ARBA" id="ARBA00009549"/>
    </source>
</evidence>
<feature type="region of interest" description="Disordered" evidence="7">
    <location>
        <begin position="80"/>
        <end position="107"/>
    </location>
</feature>
<evidence type="ECO:0000313" key="9">
    <source>
        <dbReference type="EMBL" id="KNE94215.1"/>
    </source>
</evidence>
<keyword evidence="3" id="KW-0132">Cell division</keyword>
<dbReference type="InterPro" id="IPR016024">
    <property type="entry name" value="ARM-type_fold"/>
</dbReference>
<feature type="compositionally biased region" description="Polar residues" evidence="7">
    <location>
        <begin position="1428"/>
        <end position="1441"/>
    </location>
</feature>
<dbReference type="GO" id="GO:0005815">
    <property type="term" value="C:microtubule organizing center"/>
    <property type="evidence" value="ECO:0007669"/>
    <property type="project" value="TreeGrafter"/>
</dbReference>
<dbReference type="GO" id="GO:1990023">
    <property type="term" value="C:mitotic spindle midzone"/>
    <property type="evidence" value="ECO:0007669"/>
    <property type="project" value="TreeGrafter"/>
</dbReference>
<dbReference type="PANTHER" id="PTHR21567">
    <property type="entry name" value="CLASP"/>
    <property type="match status" value="1"/>
</dbReference>
<dbReference type="InterPro" id="IPR024395">
    <property type="entry name" value="CLASP_N_dom"/>
</dbReference>
<keyword evidence="4" id="KW-0493">Microtubule</keyword>
<gene>
    <name evidence="9" type="ORF">PSTG_12444</name>
</gene>
<comment type="subcellular location">
    <subcellularLocation>
        <location evidence="1">Cytoplasm</location>
        <location evidence="1">Cytoskeleton</location>
        <location evidence="1">Spindle</location>
    </subcellularLocation>
</comment>
<evidence type="ECO:0000256" key="6">
    <source>
        <dbReference type="SAM" id="Coils"/>
    </source>
</evidence>
<feature type="region of interest" description="Disordered" evidence="7">
    <location>
        <begin position="506"/>
        <end position="539"/>
    </location>
</feature>
<feature type="compositionally biased region" description="Low complexity" evidence="7">
    <location>
        <begin position="995"/>
        <end position="1007"/>
    </location>
</feature>
<feature type="domain" description="TOG" evidence="8">
    <location>
        <begin position="1065"/>
        <end position="1303"/>
    </location>
</feature>
<sequence length="1902" mass="209568">MSTFASSRLRQSSSGSNLEALDPTTIAISLIPLLPAHLSREHSDHITLPVLAASLSTLPHNVVNAINFLAQELKSLKEQQVLGGSSSNNPQASPLPSPDGGNPDRENRERWLENQKVNHLKKSISSLTNLQSTLQSRLLTTVDTLSDLQQTHQRETRQLTDERDGVRAVNQVLKRKIATMEKQLRESKEVMESVLERVEVVHKGDWSTIEHGSIQVFSPIPPPSHCSEEAAGQDHSFHSEVLCTFHLQCQADNPSQSPDQLSPTFAHEGHQLARSTGSESQRKNQRSITLIAELTEELESLRREIKVELKLKHDEINRLKGLIDYRDEEIKQLMSRLEHFMGLDGFYVRHQYPEEDPAGMTEPSSTLNNPIGDLEATPRQKGDRYQKAPHNRIQSSNHTNGHISENQTSEQQQMEEEIRQLEIQLKEVTQNSQFTAPMDDHSTRPTRVLDDLRRQSMAGNDRSSLISGNASDDQTISRVIHDLSNQVTDLRSTLKEVSRERDALRRLQARKKNPRSSASTSSSETDPAESSCGPGTARSLASSLERSRFECTRLNRMLAQSESRIIELQRQIAEQESEFERVAERVQDKLKDQRSKMLQAQVQIEQLQTELGEARLLELTTKKELVAERRQVRELLEISERRKKKNPSSHDHRLHPHRDSKAQDSSDAMSSSSASVASSIPSSHRLKRRDPFNERDLRFNSTSPEGRSPNPASSVSIYSQSPSIYGVTSPISSNPRSSPSKDIVIIMSLATIQALEIVIAGTDNEKKVLRLNALREELESLESPPDLQPLLGSLKSSLESSNGHLSYAALACLTPLARTLAAPAHQSTLKQLVLSLYSPASNSVASFLGDAKQRTRETARSALFAAASAACEAHTDTTSQSSPRTEDVLQEIERIVKEQGFASKIARARVQTLCYLSEIRSRYPALIPFKTYLPSLVSMLEDSDVTVRTAASDCVTTVYSDPSLPPSARGDLKNELAKQGTRRSTVDTILAKVFSTTSNPPVNSTSTMGSGADDTPPTLTDNGTPDQKVGSSNNPLASSQSGLPGSEPPPSSGIIHPVFVSGPRELESIFAKMLSAWEGKETEHNWQAREANVNTLRGMIKTNVHMQYTADVIAGLKSVSEGLLKSLASLRTTMAVAACNAFLELSTLGPALDPLVDTILPALLRMAAQTKKLVFQASQAAVSALIKSTYHPRVLQYLTVCVNEKTVQARIAGISRIKEFLDFHGQRAKSQIESGGGLGLIEKALRRSLADASPLVRETAREVFWNCSTIWPQMTSPLIESLDGPTRKQLEKASTGRPAASSTLFKSEKEPSSRVSVRSLIKSTRSAHRATENPNPPQSTPLSPRKVSSNLGGIALPMTKSMSASSARRTPERQGTSQSPGRDDLRRSLSAQSPGRNDLRRSLSARGTPSGERSKALLSSPPPEMVASKSSSPRKTGSPGSPASRIAMRSASTGKNCVPAKFSATSLDDRHLETLLDVTNHSNRSESFSQRLQSRKILSSENIVEDAMKAQAEQAESAAHRLLELTEDENEPEPLVPLGPGGVLLSTTSITNPNHPDPRSTHHPLAHSLITKQFHNSTKQDSLWKQFEDSPRNAHHCSADDAPKKEIAIQRGSKNLWWHRQAELSMCAGRQDVSANDVLELVSQIEKNPSTIRSEDRQIYLDLAQACFEYKCSIVNIDDVTGKPSPSQAEISNIQLNLQFWSDQNLFDRLFEALKEKLKQDASVEVKDAQLVLLRALILYEMVLMGGKETELCEVLLLVASEGVSNLIIAVEALGSLWAETSDPVYGLSCLRSCVEIVSQRSRESSMDHQPGTENWMGLAMSCLGGFFARLPAEIVEEELPKASELIKRALNHRQAEIRMSAVMSLVAAHKVLKNDREIFHVLGNLTTAQEALITYYLTPSL</sequence>
<evidence type="ECO:0000259" key="8">
    <source>
        <dbReference type="SMART" id="SM01349"/>
    </source>
</evidence>
<dbReference type="Pfam" id="PF12348">
    <property type="entry name" value="CLASP_N"/>
    <property type="match status" value="1"/>
</dbReference>
<feature type="region of interest" description="Disordered" evidence="7">
    <location>
        <begin position="638"/>
        <end position="717"/>
    </location>
</feature>
<dbReference type="SUPFAM" id="SSF48371">
    <property type="entry name" value="ARM repeat"/>
    <property type="match status" value="1"/>
</dbReference>
<feature type="compositionally biased region" description="Polar residues" evidence="7">
    <location>
        <begin position="82"/>
        <end position="94"/>
    </location>
</feature>
<keyword evidence="6" id="KW-0175">Coiled coil</keyword>
<feature type="compositionally biased region" description="Polar residues" evidence="7">
    <location>
        <begin position="1313"/>
        <end position="1324"/>
    </location>
</feature>
<dbReference type="STRING" id="1165861.A0A0L0V4I7"/>
<comment type="similarity">
    <text evidence="2">Belongs to the CLASP family.</text>
</comment>
<feature type="domain" description="TOG" evidence="8">
    <location>
        <begin position="748"/>
        <end position="985"/>
    </location>
</feature>
<evidence type="ECO:0000256" key="4">
    <source>
        <dbReference type="ARBA" id="ARBA00022701"/>
    </source>
</evidence>
<protein>
    <recommendedName>
        <fullName evidence="8">TOG domain-containing protein</fullName>
    </recommendedName>
</protein>
<feature type="region of interest" description="Disordered" evidence="7">
    <location>
        <begin position="1280"/>
        <end position="1455"/>
    </location>
</feature>
<evidence type="ECO:0000256" key="1">
    <source>
        <dbReference type="ARBA" id="ARBA00004186"/>
    </source>
</evidence>
<evidence type="ECO:0000256" key="5">
    <source>
        <dbReference type="ARBA" id="ARBA00022776"/>
    </source>
</evidence>
<dbReference type="GO" id="GO:0051301">
    <property type="term" value="P:cell division"/>
    <property type="evidence" value="ECO:0007669"/>
    <property type="project" value="UniProtKB-KW"/>
</dbReference>
<keyword evidence="5" id="KW-0131">Cell cycle</keyword>
<feature type="compositionally biased region" description="Polar residues" evidence="7">
    <location>
        <begin position="1340"/>
        <end position="1351"/>
    </location>
</feature>
<evidence type="ECO:0000256" key="3">
    <source>
        <dbReference type="ARBA" id="ARBA00022618"/>
    </source>
</evidence>
<feature type="compositionally biased region" description="Polar residues" evidence="7">
    <location>
        <begin position="1360"/>
        <end position="1380"/>
    </location>
</feature>
<comment type="caution">
    <text evidence="9">The sequence shown here is derived from an EMBL/GenBank/DDBJ whole genome shotgun (WGS) entry which is preliminary data.</text>
</comment>
<evidence type="ECO:0000313" key="10">
    <source>
        <dbReference type="Proteomes" id="UP000054564"/>
    </source>
</evidence>
<feature type="compositionally biased region" description="Low complexity" evidence="7">
    <location>
        <begin position="665"/>
        <end position="683"/>
    </location>
</feature>
<dbReference type="Gene3D" id="1.25.10.10">
    <property type="entry name" value="Leucine-rich Repeat Variant"/>
    <property type="match status" value="2"/>
</dbReference>
<reference evidence="10" key="1">
    <citation type="submission" date="2014-03" db="EMBL/GenBank/DDBJ databases">
        <title>The Genome Sequence of Puccinia striiformis f. sp. tritici PST-78.</title>
        <authorList>
            <consortium name="The Broad Institute Genome Sequencing Platform"/>
            <person name="Cuomo C."/>
            <person name="Hulbert S."/>
            <person name="Chen X."/>
            <person name="Walker B."/>
            <person name="Young S.K."/>
            <person name="Zeng Q."/>
            <person name="Gargeya S."/>
            <person name="Fitzgerald M."/>
            <person name="Haas B."/>
            <person name="Abouelleil A."/>
            <person name="Alvarado L."/>
            <person name="Arachchi H.M."/>
            <person name="Berlin A.M."/>
            <person name="Chapman S.B."/>
            <person name="Goldberg J."/>
            <person name="Griggs A."/>
            <person name="Gujja S."/>
            <person name="Hansen M."/>
            <person name="Howarth C."/>
            <person name="Imamovic A."/>
            <person name="Larimer J."/>
            <person name="McCowan C."/>
            <person name="Montmayeur A."/>
            <person name="Murphy C."/>
            <person name="Neiman D."/>
            <person name="Pearson M."/>
            <person name="Priest M."/>
            <person name="Roberts A."/>
            <person name="Saif S."/>
            <person name="Shea T."/>
            <person name="Sisk P."/>
            <person name="Sykes S."/>
            <person name="Wortman J."/>
            <person name="Nusbaum C."/>
            <person name="Birren B."/>
        </authorList>
    </citation>
    <scope>NUCLEOTIDE SEQUENCE [LARGE SCALE GENOMIC DNA]</scope>
    <source>
        <strain evidence="10">race PST-78</strain>
    </source>
</reference>
<dbReference type="GO" id="GO:0008017">
    <property type="term" value="F:microtubule binding"/>
    <property type="evidence" value="ECO:0007669"/>
    <property type="project" value="TreeGrafter"/>
</dbReference>
<dbReference type="OrthoDB" id="46159at2759"/>
<feature type="compositionally biased region" description="Basic and acidic residues" evidence="7">
    <location>
        <begin position="689"/>
        <end position="698"/>
    </location>
</feature>
<feature type="coiled-coil region" evidence="6">
    <location>
        <begin position="170"/>
        <end position="197"/>
    </location>
</feature>
<feature type="coiled-coil region" evidence="6">
    <location>
        <begin position="284"/>
        <end position="311"/>
    </location>
</feature>
<proteinExistence type="inferred from homology"/>
<evidence type="ECO:0000256" key="7">
    <source>
        <dbReference type="SAM" id="MobiDB-lite"/>
    </source>
</evidence>
<organism evidence="9 10">
    <name type="scientific">Puccinia striiformis f. sp. tritici PST-78</name>
    <dbReference type="NCBI Taxonomy" id="1165861"/>
    <lineage>
        <taxon>Eukaryota</taxon>
        <taxon>Fungi</taxon>
        <taxon>Dikarya</taxon>
        <taxon>Basidiomycota</taxon>
        <taxon>Pucciniomycotina</taxon>
        <taxon>Pucciniomycetes</taxon>
        <taxon>Pucciniales</taxon>
        <taxon>Pucciniaceae</taxon>
        <taxon>Puccinia</taxon>
    </lineage>
</organism>
<feature type="region of interest" description="Disordered" evidence="7">
    <location>
        <begin position="961"/>
        <end position="1056"/>
    </location>
</feature>
<accession>A0A0L0V4I7</accession>
<dbReference type="GO" id="GO:0005881">
    <property type="term" value="C:cytoplasmic microtubule"/>
    <property type="evidence" value="ECO:0007669"/>
    <property type="project" value="TreeGrafter"/>
</dbReference>
<keyword evidence="10" id="KW-1185">Reference proteome</keyword>
<feature type="compositionally biased region" description="Basic residues" evidence="7">
    <location>
        <begin position="641"/>
        <end position="656"/>
    </location>
</feature>
<name>A0A0L0V4I7_9BASI</name>
<feature type="compositionally biased region" description="Polar residues" evidence="7">
    <location>
        <begin position="392"/>
        <end position="412"/>
    </location>
</feature>
<dbReference type="EMBL" id="AJIL01000121">
    <property type="protein sequence ID" value="KNE94215.1"/>
    <property type="molecule type" value="Genomic_DNA"/>
</dbReference>
<dbReference type="GO" id="GO:0090307">
    <property type="term" value="P:mitotic spindle assembly"/>
    <property type="evidence" value="ECO:0007669"/>
    <property type="project" value="TreeGrafter"/>
</dbReference>
<feature type="compositionally biased region" description="Basic and acidic residues" evidence="7">
    <location>
        <begin position="376"/>
        <end position="386"/>
    </location>
</feature>
<dbReference type="Proteomes" id="UP000054564">
    <property type="component" value="Unassembled WGS sequence"/>
</dbReference>
<feature type="region of interest" description="Disordered" evidence="7">
    <location>
        <begin position="354"/>
        <end position="416"/>
    </location>
</feature>
<dbReference type="InterPro" id="IPR011989">
    <property type="entry name" value="ARM-like"/>
</dbReference>
<dbReference type="PANTHER" id="PTHR21567:SF9">
    <property type="entry name" value="CLIP-ASSOCIATING PROTEIN"/>
    <property type="match status" value="1"/>
</dbReference>
<dbReference type="InterPro" id="IPR034085">
    <property type="entry name" value="TOG"/>
</dbReference>
<dbReference type="GO" id="GO:0005876">
    <property type="term" value="C:spindle microtubule"/>
    <property type="evidence" value="ECO:0007669"/>
    <property type="project" value="TreeGrafter"/>
</dbReference>